<dbReference type="GO" id="GO:0008270">
    <property type="term" value="F:zinc ion binding"/>
    <property type="evidence" value="ECO:0007669"/>
    <property type="project" value="InterPro"/>
</dbReference>
<keyword evidence="6" id="KW-0804">Transcription</keyword>
<dbReference type="InterPro" id="IPR051615">
    <property type="entry name" value="Transcr_Regulatory_Elem"/>
</dbReference>
<dbReference type="PROSITE" id="PS50048">
    <property type="entry name" value="ZN2_CY6_FUNGAL_2"/>
    <property type="match status" value="1"/>
</dbReference>
<dbReference type="CDD" id="cd12148">
    <property type="entry name" value="fungal_TF_MHR"/>
    <property type="match status" value="1"/>
</dbReference>
<evidence type="ECO:0000256" key="1">
    <source>
        <dbReference type="ARBA" id="ARBA00004123"/>
    </source>
</evidence>
<proteinExistence type="predicted"/>
<dbReference type="PANTHER" id="PTHR31313">
    <property type="entry name" value="TY1 ENHANCER ACTIVATOR"/>
    <property type="match status" value="1"/>
</dbReference>
<keyword evidence="3" id="KW-0862">Zinc</keyword>
<dbReference type="SMART" id="SM00906">
    <property type="entry name" value="Fungal_trans"/>
    <property type="match status" value="1"/>
</dbReference>
<dbReference type="OrthoDB" id="39175at2759"/>
<dbReference type="SMART" id="SM00066">
    <property type="entry name" value="GAL4"/>
    <property type="match status" value="1"/>
</dbReference>
<dbReference type="GO" id="GO:0000981">
    <property type="term" value="F:DNA-binding transcription factor activity, RNA polymerase II-specific"/>
    <property type="evidence" value="ECO:0007669"/>
    <property type="project" value="InterPro"/>
</dbReference>
<feature type="compositionally biased region" description="Basic residues" evidence="8">
    <location>
        <begin position="620"/>
        <end position="629"/>
    </location>
</feature>
<keyword evidence="11" id="KW-1185">Reference proteome</keyword>
<keyword evidence="5" id="KW-0238">DNA-binding</keyword>
<evidence type="ECO:0000313" key="11">
    <source>
        <dbReference type="Proteomes" id="UP000439903"/>
    </source>
</evidence>
<feature type="region of interest" description="Disordered" evidence="8">
    <location>
        <begin position="106"/>
        <end position="145"/>
    </location>
</feature>
<dbReference type="GO" id="GO:0006351">
    <property type="term" value="P:DNA-templated transcription"/>
    <property type="evidence" value="ECO:0007669"/>
    <property type="project" value="InterPro"/>
</dbReference>
<dbReference type="InterPro" id="IPR036864">
    <property type="entry name" value="Zn2-C6_fun-type_DNA-bd_sf"/>
</dbReference>
<comment type="caution">
    <text evidence="10">The sequence shown here is derived from an EMBL/GenBank/DDBJ whole genome shotgun (WGS) entry which is preliminary data.</text>
</comment>
<feature type="compositionally biased region" description="Polar residues" evidence="8">
    <location>
        <begin position="106"/>
        <end position="131"/>
    </location>
</feature>
<evidence type="ECO:0000256" key="5">
    <source>
        <dbReference type="ARBA" id="ARBA00023125"/>
    </source>
</evidence>
<evidence type="ECO:0000256" key="2">
    <source>
        <dbReference type="ARBA" id="ARBA00022723"/>
    </source>
</evidence>
<gene>
    <name evidence="10" type="ORF">F8M41_003307</name>
</gene>
<dbReference type="EMBL" id="WTPW01000130">
    <property type="protein sequence ID" value="KAF0543817.1"/>
    <property type="molecule type" value="Genomic_DNA"/>
</dbReference>
<dbReference type="PANTHER" id="PTHR31313:SF81">
    <property type="entry name" value="TY1 ENHANCER ACTIVATOR"/>
    <property type="match status" value="1"/>
</dbReference>
<dbReference type="PROSITE" id="PS00463">
    <property type="entry name" value="ZN2_CY6_FUNGAL_1"/>
    <property type="match status" value="1"/>
</dbReference>
<feature type="domain" description="Zn(2)-C6 fungal-type" evidence="9">
    <location>
        <begin position="16"/>
        <end position="51"/>
    </location>
</feature>
<dbReference type="CDD" id="cd00067">
    <property type="entry name" value="GAL4"/>
    <property type="match status" value="1"/>
</dbReference>
<evidence type="ECO:0000256" key="7">
    <source>
        <dbReference type="ARBA" id="ARBA00023242"/>
    </source>
</evidence>
<reference evidence="10 11" key="1">
    <citation type="journal article" date="2019" name="Environ. Microbiol.">
        <title>At the nexus of three kingdoms: the genome of the mycorrhizal fungus Gigaspora margarita provides insights into plant, endobacterial and fungal interactions.</title>
        <authorList>
            <person name="Venice F."/>
            <person name="Ghignone S."/>
            <person name="Salvioli di Fossalunga A."/>
            <person name="Amselem J."/>
            <person name="Novero M."/>
            <person name="Xianan X."/>
            <person name="Sedzielewska Toro K."/>
            <person name="Morin E."/>
            <person name="Lipzen A."/>
            <person name="Grigoriev I.V."/>
            <person name="Henrissat B."/>
            <person name="Martin F.M."/>
            <person name="Bonfante P."/>
        </authorList>
    </citation>
    <scope>NUCLEOTIDE SEQUENCE [LARGE SCALE GENOMIC DNA]</scope>
    <source>
        <strain evidence="10 11">BEG34</strain>
    </source>
</reference>
<organism evidence="10 11">
    <name type="scientific">Gigaspora margarita</name>
    <dbReference type="NCBI Taxonomy" id="4874"/>
    <lineage>
        <taxon>Eukaryota</taxon>
        <taxon>Fungi</taxon>
        <taxon>Fungi incertae sedis</taxon>
        <taxon>Mucoromycota</taxon>
        <taxon>Glomeromycotina</taxon>
        <taxon>Glomeromycetes</taxon>
        <taxon>Diversisporales</taxon>
        <taxon>Gigasporaceae</taxon>
        <taxon>Gigaspora</taxon>
    </lineage>
</organism>
<dbReference type="CDD" id="cd15486">
    <property type="entry name" value="ZIP_Sip4"/>
    <property type="match status" value="1"/>
</dbReference>
<dbReference type="Proteomes" id="UP000439903">
    <property type="component" value="Unassembled WGS sequence"/>
</dbReference>
<dbReference type="SUPFAM" id="SSF57701">
    <property type="entry name" value="Zn2/Cys6 DNA-binding domain"/>
    <property type="match status" value="1"/>
</dbReference>
<keyword evidence="2" id="KW-0479">Metal-binding</keyword>
<name>A0A8H4AY69_GIGMA</name>
<comment type="subcellular location">
    <subcellularLocation>
        <location evidence="1">Nucleus</location>
    </subcellularLocation>
</comment>
<evidence type="ECO:0000313" key="10">
    <source>
        <dbReference type="EMBL" id="KAF0543817.1"/>
    </source>
</evidence>
<evidence type="ECO:0000259" key="9">
    <source>
        <dbReference type="PROSITE" id="PS50048"/>
    </source>
</evidence>
<evidence type="ECO:0000256" key="3">
    <source>
        <dbReference type="ARBA" id="ARBA00022833"/>
    </source>
</evidence>
<dbReference type="Pfam" id="PF04082">
    <property type="entry name" value="Fungal_trans"/>
    <property type="match status" value="1"/>
</dbReference>
<dbReference type="InterPro" id="IPR007219">
    <property type="entry name" value="XnlR_reg_dom"/>
</dbReference>
<protein>
    <submittedName>
        <fullName evidence="10">Nucleus protein</fullName>
    </submittedName>
</protein>
<dbReference type="GO" id="GO:0003677">
    <property type="term" value="F:DNA binding"/>
    <property type="evidence" value="ECO:0007669"/>
    <property type="project" value="UniProtKB-KW"/>
</dbReference>
<dbReference type="AlphaFoldDB" id="A0A8H4AY69"/>
<keyword evidence="7" id="KW-0539">Nucleus</keyword>
<sequence length="808" mass="91039">MSGEEESSKRRRVARACDACRRKKVRCDGVQPGSDPPSCTNCKVYKQECSFIDAPKKRGPPKGYIEALETRLQRMESVLGNLVQSGNLPESVINSNLEWININESSFRDTTGNSPNNDSYLTKSRGSPNGQDSDSDESSSSECNTYDLNDSMGQLSIDDSGHTRYIGNSSGILLIKKFATNFFDENLMLRQDFSNGLTKRIKSSNTKMQFPPKELCDKLLDIYWKEIHSFMPIIDKEDFLEKYNKLNENPSLHILLYAILAATSRFVQIPEVFRNPDDPSSAGDVYAERVRELLRDEFDNATITNIQALILLGGHQQGAKNSSTWLYNGLAVRLAQDMGLHRDVSKWGLNGLDARQIEIRKRVWWACVLGDRLSSAALGRPLSINESDCDVDLPIFGLIPGDPPFDAWIETLKIGGLILGRVLTHVYSINRSNMNIHNPCLLSKLDTELTEWREKLPKELQFDYSNLSLVLSDPINKKRIFVHLIYYTVQILLHRPHIRSPKSKTPSSIPSLTICTKAANHISHIMYRLMKEGLLQRSWPCLLYFFFTAATMHLVNALSGDDRFKEVAKHGLRMVLKCLDYMKPHWFAAEKVLALISYVLKTRNINLDGASDDNGSNGKHTPKKRRSAYRHTMMDATPINASSESLYKPSTLNEMSLANLTSSQPPSTPPSVPSQINACTSIQEYSAAMRQHMVNHVSSTIDEAQPTSYEQTSPRSDSASSFLSFNEFSMNADNDFFLPNIDSIPEVSSLVYNENENIPFFPMDFSNLNDLENYVMGLQPTNINDHIFSNSIDFSTNNVIETVTNRLG</sequence>
<dbReference type="Pfam" id="PF00172">
    <property type="entry name" value="Zn_clus"/>
    <property type="match status" value="1"/>
</dbReference>
<dbReference type="Gene3D" id="4.10.240.10">
    <property type="entry name" value="Zn(2)-C6 fungal-type DNA-binding domain"/>
    <property type="match status" value="1"/>
</dbReference>
<accession>A0A8H4AY69</accession>
<keyword evidence="4" id="KW-0805">Transcription regulation</keyword>
<evidence type="ECO:0000256" key="6">
    <source>
        <dbReference type="ARBA" id="ARBA00023163"/>
    </source>
</evidence>
<evidence type="ECO:0000256" key="8">
    <source>
        <dbReference type="SAM" id="MobiDB-lite"/>
    </source>
</evidence>
<evidence type="ECO:0000256" key="4">
    <source>
        <dbReference type="ARBA" id="ARBA00023015"/>
    </source>
</evidence>
<dbReference type="InterPro" id="IPR001138">
    <property type="entry name" value="Zn2Cys6_DnaBD"/>
</dbReference>
<dbReference type="GO" id="GO:0005634">
    <property type="term" value="C:nucleus"/>
    <property type="evidence" value="ECO:0007669"/>
    <property type="project" value="UniProtKB-SubCell"/>
</dbReference>
<feature type="region of interest" description="Disordered" evidence="8">
    <location>
        <begin position="609"/>
        <end position="630"/>
    </location>
</feature>